<dbReference type="OrthoDB" id="2293521at2"/>
<reference evidence="3 4" key="1">
    <citation type="submission" date="2018-05" db="EMBL/GenBank/DDBJ databases">
        <authorList>
            <person name="Lanie J.A."/>
            <person name="Ng W.-L."/>
            <person name="Kazmierczak K.M."/>
            <person name="Andrzejewski T.M."/>
            <person name="Davidsen T.M."/>
            <person name="Wayne K.J."/>
            <person name="Tettelin H."/>
            <person name="Glass J.I."/>
            <person name="Rusch D."/>
            <person name="Podicherti R."/>
            <person name="Tsui H.-C.T."/>
            <person name="Winkler M.E."/>
        </authorList>
    </citation>
    <scope>NUCLEOTIDE SEQUENCE [LARGE SCALE GENOMIC DNA]</scope>
    <source>
        <strain evidence="3 4">BUT-10</strain>
    </source>
</reference>
<dbReference type="EMBL" id="QFYS01000008">
    <property type="protein sequence ID" value="RAK63329.1"/>
    <property type="molecule type" value="Genomic_DNA"/>
</dbReference>
<dbReference type="RefSeq" id="WP_111277169.1">
    <property type="nucleotide sequence ID" value="NZ_QFYS01000008.1"/>
</dbReference>
<dbReference type="Pfam" id="PF03795">
    <property type="entry name" value="YCII"/>
    <property type="match status" value="1"/>
</dbReference>
<dbReference type="InterPro" id="IPR005545">
    <property type="entry name" value="YCII"/>
</dbReference>
<feature type="domain" description="YCII-related" evidence="2">
    <location>
        <begin position="4"/>
        <end position="86"/>
    </location>
</feature>
<dbReference type="AlphaFoldDB" id="A0A328B926"/>
<dbReference type="Gene3D" id="3.30.70.1060">
    <property type="entry name" value="Dimeric alpha+beta barrel"/>
    <property type="match status" value="1"/>
</dbReference>
<protein>
    <submittedName>
        <fullName evidence="3">YciI family protein</fullName>
    </submittedName>
</protein>
<evidence type="ECO:0000313" key="3">
    <source>
        <dbReference type="EMBL" id="RAK63329.1"/>
    </source>
</evidence>
<sequence>MPTFVLHCLDKADSLDLRMATRERHLAYVQSRAADVKIAGPMFDDAGGMAGSMFILDVADKAAAQAFHDADPYTQAGLWRQVELNPVKITFGQL</sequence>
<keyword evidence="4" id="KW-1185">Reference proteome</keyword>
<evidence type="ECO:0000313" key="4">
    <source>
        <dbReference type="Proteomes" id="UP000249524"/>
    </source>
</evidence>
<proteinExistence type="inferred from homology"/>
<dbReference type="InterPro" id="IPR051807">
    <property type="entry name" value="Sec-metab_biosynth-assoc"/>
</dbReference>
<organism evidence="3 4">
    <name type="scientific">Phenylobacterium kunshanense</name>
    <dbReference type="NCBI Taxonomy" id="1445034"/>
    <lineage>
        <taxon>Bacteria</taxon>
        <taxon>Pseudomonadati</taxon>
        <taxon>Pseudomonadota</taxon>
        <taxon>Alphaproteobacteria</taxon>
        <taxon>Caulobacterales</taxon>
        <taxon>Caulobacteraceae</taxon>
        <taxon>Phenylobacterium</taxon>
    </lineage>
</organism>
<dbReference type="InterPro" id="IPR011008">
    <property type="entry name" value="Dimeric_a/b-barrel"/>
</dbReference>
<dbReference type="SUPFAM" id="SSF54909">
    <property type="entry name" value="Dimeric alpha+beta barrel"/>
    <property type="match status" value="1"/>
</dbReference>
<gene>
    <name evidence="3" type="ORF">DJ019_16500</name>
</gene>
<name>A0A328B926_9CAUL</name>
<comment type="similarity">
    <text evidence="1">Belongs to the YciI family.</text>
</comment>
<evidence type="ECO:0000259" key="2">
    <source>
        <dbReference type="Pfam" id="PF03795"/>
    </source>
</evidence>
<dbReference type="Proteomes" id="UP000249524">
    <property type="component" value="Unassembled WGS sequence"/>
</dbReference>
<comment type="caution">
    <text evidence="3">The sequence shown here is derived from an EMBL/GenBank/DDBJ whole genome shotgun (WGS) entry which is preliminary data.</text>
</comment>
<dbReference type="PANTHER" id="PTHR33606:SF3">
    <property type="entry name" value="PROTEIN YCII"/>
    <property type="match status" value="1"/>
</dbReference>
<evidence type="ECO:0000256" key="1">
    <source>
        <dbReference type="ARBA" id="ARBA00007689"/>
    </source>
</evidence>
<accession>A0A328B926</accession>
<dbReference type="PANTHER" id="PTHR33606">
    <property type="entry name" value="PROTEIN YCII"/>
    <property type="match status" value="1"/>
</dbReference>